<evidence type="ECO:0000313" key="2">
    <source>
        <dbReference type="EMBL" id="GIG93024.1"/>
    </source>
</evidence>
<protein>
    <recommendedName>
        <fullName evidence="1">N-acetyltransferase domain-containing protein</fullName>
    </recommendedName>
</protein>
<dbReference type="RefSeq" id="WP_203871337.1">
    <property type="nucleotide sequence ID" value="NZ_BONW01000050.1"/>
</dbReference>
<dbReference type="InterPro" id="IPR000182">
    <property type="entry name" value="GNAT_dom"/>
</dbReference>
<dbReference type="SUPFAM" id="SSF55729">
    <property type="entry name" value="Acyl-CoA N-acyltransferases (Nat)"/>
    <property type="match status" value="1"/>
</dbReference>
<dbReference type="EMBL" id="BONW01000050">
    <property type="protein sequence ID" value="GIG93024.1"/>
    <property type="molecule type" value="Genomic_DNA"/>
</dbReference>
<reference evidence="2 3" key="1">
    <citation type="submission" date="2021-01" db="EMBL/GenBank/DDBJ databases">
        <title>Whole genome shotgun sequence of Plantactinospora endophytica NBRC 110450.</title>
        <authorList>
            <person name="Komaki H."/>
            <person name="Tamura T."/>
        </authorList>
    </citation>
    <scope>NUCLEOTIDE SEQUENCE [LARGE SCALE GENOMIC DNA]</scope>
    <source>
        <strain evidence="2 3">NBRC 110450</strain>
    </source>
</reference>
<dbReference type="Gene3D" id="3.40.630.30">
    <property type="match status" value="1"/>
</dbReference>
<dbReference type="PANTHER" id="PTHR43441:SF10">
    <property type="entry name" value="ACETYLTRANSFERASE"/>
    <property type="match status" value="1"/>
</dbReference>
<evidence type="ECO:0000313" key="3">
    <source>
        <dbReference type="Proteomes" id="UP000646749"/>
    </source>
</evidence>
<dbReference type="Proteomes" id="UP000646749">
    <property type="component" value="Unassembled WGS sequence"/>
</dbReference>
<accession>A0ABQ4EE74</accession>
<dbReference type="InterPro" id="IPR051908">
    <property type="entry name" value="Ribosomal_N-acetyltransferase"/>
</dbReference>
<sequence>MLMRPPHVGEAPAVLALAGDPDVRLWNPRCQIPDEAAAIADCLTGADWSDGTHTTFSIIDDATGAYAGTISLHDINWHGRSAYVGYRVAPWTRGRGVARTCLRTLSEWAFTALRLDRIALTHAVENVASCRVARAAGFTLEKVLPPHKRFGDGLVHDEHLHVLRLASAVTGKVRRVSGCRDWM</sequence>
<dbReference type="Pfam" id="PF13302">
    <property type="entry name" value="Acetyltransf_3"/>
    <property type="match status" value="1"/>
</dbReference>
<name>A0ABQ4EE74_9ACTN</name>
<dbReference type="PROSITE" id="PS51186">
    <property type="entry name" value="GNAT"/>
    <property type="match status" value="1"/>
</dbReference>
<organism evidence="2 3">
    <name type="scientific">Plantactinospora endophytica</name>
    <dbReference type="NCBI Taxonomy" id="673535"/>
    <lineage>
        <taxon>Bacteria</taxon>
        <taxon>Bacillati</taxon>
        <taxon>Actinomycetota</taxon>
        <taxon>Actinomycetes</taxon>
        <taxon>Micromonosporales</taxon>
        <taxon>Micromonosporaceae</taxon>
        <taxon>Plantactinospora</taxon>
    </lineage>
</organism>
<feature type="domain" description="N-acetyltransferase" evidence="1">
    <location>
        <begin position="1"/>
        <end position="161"/>
    </location>
</feature>
<gene>
    <name evidence="2" type="ORF">Pen02_79600</name>
</gene>
<proteinExistence type="predicted"/>
<dbReference type="PANTHER" id="PTHR43441">
    <property type="entry name" value="RIBOSOMAL-PROTEIN-SERINE ACETYLTRANSFERASE"/>
    <property type="match status" value="1"/>
</dbReference>
<evidence type="ECO:0000259" key="1">
    <source>
        <dbReference type="PROSITE" id="PS51186"/>
    </source>
</evidence>
<keyword evidence="3" id="KW-1185">Reference proteome</keyword>
<comment type="caution">
    <text evidence="2">The sequence shown here is derived from an EMBL/GenBank/DDBJ whole genome shotgun (WGS) entry which is preliminary data.</text>
</comment>
<dbReference type="InterPro" id="IPR016181">
    <property type="entry name" value="Acyl_CoA_acyltransferase"/>
</dbReference>